<dbReference type="Proteomes" id="UP001172082">
    <property type="component" value="Unassembled WGS sequence"/>
</dbReference>
<dbReference type="Gene3D" id="1.25.40.390">
    <property type="match status" value="1"/>
</dbReference>
<dbReference type="PROSITE" id="PS51257">
    <property type="entry name" value="PROKAR_LIPOPROTEIN"/>
    <property type="match status" value="1"/>
</dbReference>
<evidence type="ECO:0000256" key="4">
    <source>
        <dbReference type="ARBA" id="ARBA00023136"/>
    </source>
</evidence>
<sequence length="545" mass="61665">MKKLIYIFFGALILSACQDLDLTPEHQLSDGSLWNRSEDFQQAVNLLYPSIGSHQRDLDSDIAFANSPNSASNGTRVAPATSGFYNNSYRDIRRCNFLIDRALANGFENDRFVAEARWFRVLFYSRLVEAYGDVPFYTAALDPASEALLDTRTSRETVVDFLLQELREIAPLLPSQTELSGSELGRITRGAADALRARIALFEGIWIKYHNTPGNSNERLDEAINASQAVISSGEYDLFNYSPDPDQSYRYFFMEVGNDSKEQIVARRYDGDRRHNFTNAVRDGGNTSTRKLADMYLCTDGLPIDQSPLFQGRSLMISEFQNRDRRMSATIIPPGTFAIDRLDQDGSGADFPTPIWDQSWYDNYKYISEFYFDGTGGSVFYYHMLRYAEVLLINAEAQYERNGSITDAQLDATINLLRARAGVADLTNALASANGLDMLTEIRRERTIELAHEGFRRGDLRRWKTAEVEMPMALMGAQFTGTEFETVLLPDGNLRYPDPPLQDTNGNIIVEPANQRSFDPTRDYLEPLPAEELVKNPNLVQNPNW</sequence>
<comment type="similarity">
    <text evidence="2">Belongs to the SusD family.</text>
</comment>
<dbReference type="RefSeq" id="WP_346754367.1">
    <property type="nucleotide sequence ID" value="NZ_JAUJEA010000011.1"/>
</dbReference>
<name>A0ABT8KVC5_9BACT</name>
<evidence type="ECO:0000256" key="5">
    <source>
        <dbReference type="ARBA" id="ARBA00023237"/>
    </source>
</evidence>
<keyword evidence="4" id="KW-0472">Membrane</keyword>
<proteinExistence type="inferred from homology"/>
<accession>A0ABT8KVC5</accession>
<gene>
    <name evidence="7" type="ORF">QQ008_23325</name>
</gene>
<organism evidence="7 8">
    <name type="scientific">Splendidivirga corallicola</name>
    <dbReference type="NCBI Taxonomy" id="3051826"/>
    <lineage>
        <taxon>Bacteria</taxon>
        <taxon>Pseudomonadati</taxon>
        <taxon>Bacteroidota</taxon>
        <taxon>Cytophagia</taxon>
        <taxon>Cytophagales</taxon>
        <taxon>Splendidivirgaceae</taxon>
        <taxon>Splendidivirga</taxon>
    </lineage>
</organism>
<comment type="caution">
    <text evidence="7">The sequence shown here is derived from an EMBL/GenBank/DDBJ whole genome shotgun (WGS) entry which is preliminary data.</text>
</comment>
<evidence type="ECO:0000259" key="6">
    <source>
        <dbReference type="Pfam" id="PF07980"/>
    </source>
</evidence>
<dbReference type="EMBL" id="JAUJEA010000011">
    <property type="protein sequence ID" value="MDN5204343.1"/>
    <property type="molecule type" value="Genomic_DNA"/>
</dbReference>
<dbReference type="InterPro" id="IPR012944">
    <property type="entry name" value="SusD_RagB_dom"/>
</dbReference>
<evidence type="ECO:0000256" key="3">
    <source>
        <dbReference type="ARBA" id="ARBA00022729"/>
    </source>
</evidence>
<reference evidence="7" key="1">
    <citation type="submission" date="2023-06" db="EMBL/GenBank/DDBJ databases">
        <title>Genomic of Parafulvivirga corallium.</title>
        <authorList>
            <person name="Wang G."/>
        </authorList>
    </citation>
    <scope>NUCLEOTIDE SEQUENCE</scope>
    <source>
        <strain evidence="7">BMA10</strain>
    </source>
</reference>
<evidence type="ECO:0000313" key="8">
    <source>
        <dbReference type="Proteomes" id="UP001172082"/>
    </source>
</evidence>
<keyword evidence="3" id="KW-0732">Signal</keyword>
<feature type="domain" description="RagB/SusD" evidence="6">
    <location>
        <begin position="268"/>
        <end position="545"/>
    </location>
</feature>
<keyword evidence="8" id="KW-1185">Reference proteome</keyword>
<comment type="subcellular location">
    <subcellularLocation>
        <location evidence="1">Cell outer membrane</location>
    </subcellularLocation>
</comment>
<evidence type="ECO:0000256" key="2">
    <source>
        <dbReference type="ARBA" id="ARBA00006275"/>
    </source>
</evidence>
<dbReference type="InterPro" id="IPR011990">
    <property type="entry name" value="TPR-like_helical_dom_sf"/>
</dbReference>
<dbReference type="Pfam" id="PF07980">
    <property type="entry name" value="SusD_RagB"/>
    <property type="match status" value="1"/>
</dbReference>
<protein>
    <submittedName>
        <fullName evidence="7">RagB/SusD family nutrient uptake outer membrane protein</fullName>
    </submittedName>
</protein>
<evidence type="ECO:0000313" key="7">
    <source>
        <dbReference type="EMBL" id="MDN5204343.1"/>
    </source>
</evidence>
<dbReference type="SUPFAM" id="SSF48452">
    <property type="entry name" value="TPR-like"/>
    <property type="match status" value="1"/>
</dbReference>
<evidence type="ECO:0000256" key="1">
    <source>
        <dbReference type="ARBA" id="ARBA00004442"/>
    </source>
</evidence>
<keyword evidence="5" id="KW-0998">Cell outer membrane</keyword>